<sequence length="103" mass="12336">MEIPLNLTHHCIETASKREYERMVRQCFKISDTDNERMPLEKKISALIYFLEKADFSDLRNQCNKIYSDKKDEKTADLIIPKNFKDMYVGIDKKTLYPIWKNK</sequence>
<protein>
    <submittedName>
        <fullName evidence="1">Conserved uncharacterized protein</fullName>
    </submittedName>
</protein>
<evidence type="ECO:0000313" key="1">
    <source>
        <dbReference type="EMBL" id="CCK79871.1"/>
    </source>
</evidence>
<keyword evidence="2" id="KW-1185">Reference proteome</keyword>
<gene>
    <name evidence="1" type="ordered locus">TOL2_C17100</name>
</gene>
<proteinExistence type="predicted"/>
<dbReference type="AlphaFoldDB" id="K0NFH4"/>
<organism evidence="1 2">
    <name type="scientific">Desulfobacula toluolica (strain DSM 7467 / Tol2)</name>
    <dbReference type="NCBI Taxonomy" id="651182"/>
    <lineage>
        <taxon>Bacteria</taxon>
        <taxon>Pseudomonadati</taxon>
        <taxon>Thermodesulfobacteriota</taxon>
        <taxon>Desulfobacteria</taxon>
        <taxon>Desulfobacterales</taxon>
        <taxon>Desulfobacteraceae</taxon>
        <taxon>Desulfobacula</taxon>
    </lineage>
</organism>
<evidence type="ECO:0000313" key="2">
    <source>
        <dbReference type="Proteomes" id="UP000007347"/>
    </source>
</evidence>
<dbReference type="Proteomes" id="UP000007347">
    <property type="component" value="Chromosome"/>
</dbReference>
<dbReference type="RefSeq" id="WP_014957212.1">
    <property type="nucleotide sequence ID" value="NC_018645.1"/>
</dbReference>
<name>K0NFH4_DESTT</name>
<dbReference type="OrthoDB" id="5421835at2"/>
<dbReference type="KEGG" id="dto:TOL2_C17100"/>
<accession>K0NFH4</accession>
<reference evidence="1 2" key="1">
    <citation type="journal article" date="2013" name="Environ. Microbiol.">
        <title>Complete genome, catabolic sub-proteomes and key-metabolites of Desulfobacula toluolica Tol2, a marine, aromatic compound-degrading, sulfate-reducing bacterium.</title>
        <authorList>
            <person name="Wohlbrand L."/>
            <person name="Jacob J.H."/>
            <person name="Kube M."/>
            <person name="Mussmann M."/>
            <person name="Jarling R."/>
            <person name="Beck A."/>
            <person name="Amann R."/>
            <person name="Wilkes H."/>
            <person name="Reinhardt R."/>
            <person name="Rabus R."/>
        </authorList>
    </citation>
    <scope>NUCLEOTIDE SEQUENCE [LARGE SCALE GENOMIC DNA]</scope>
    <source>
        <strain evidence="2">DSM 7467 / Tol2</strain>
    </source>
</reference>
<dbReference type="HOGENOM" id="CLU_2259272_0_0_7"/>
<dbReference type="STRING" id="651182.TOL2_C17100"/>
<dbReference type="EMBL" id="FO203503">
    <property type="protein sequence ID" value="CCK79871.1"/>
    <property type="molecule type" value="Genomic_DNA"/>
</dbReference>